<comment type="caution">
    <text evidence="10">The sequence shown here is derived from an EMBL/GenBank/DDBJ whole genome shotgun (WGS) entry which is preliminary data.</text>
</comment>
<dbReference type="EMBL" id="JASGBP010000003">
    <property type="protein sequence ID" value="MDI9257063.1"/>
    <property type="molecule type" value="Genomic_DNA"/>
</dbReference>
<keyword evidence="4 7" id="KW-0547">Nucleotide-binding</keyword>
<keyword evidence="7" id="KW-0378">Hydrolase</keyword>
<reference evidence="10 11" key="1">
    <citation type="submission" date="2023-05" db="EMBL/GenBank/DDBJ databases">
        <title>Flavobacterium sedimenti sp. nov., isolated from the sediment.</title>
        <authorList>
            <person name="Wu N."/>
        </authorList>
    </citation>
    <scope>NUCLEOTIDE SEQUENCE [LARGE SCALE GENOMIC DNA]</scope>
    <source>
        <strain evidence="10 11">YZ-48</strain>
    </source>
</reference>
<dbReference type="SMART" id="SM00382">
    <property type="entry name" value="AAA"/>
    <property type="match status" value="2"/>
</dbReference>
<keyword evidence="5 7" id="KW-0067">ATP-binding</keyword>
<keyword evidence="8" id="KW-0175">Coiled coil</keyword>
<feature type="binding site" evidence="7">
    <location>
        <begin position="365"/>
        <end position="372"/>
    </location>
    <ligand>
        <name>ATP</name>
        <dbReference type="ChEBI" id="CHEBI:30616"/>
        <label>2</label>
    </ligand>
</feature>
<keyword evidence="6 7" id="KW-0810">Translation regulation</keyword>
<keyword evidence="7" id="KW-0694">RNA-binding</keyword>
<dbReference type="EC" id="3.6.1.-" evidence="7"/>
<comment type="catalytic activity">
    <reaction evidence="7">
        <text>ATP + H2O = ADP + phosphate + H(+)</text>
        <dbReference type="Rhea" id="RHEA:13065"/>
        <dbReference type="ChEBI" id="CHEBI:15377"/>
        <dbReference type="ChEBI" id="CHEBI:15378"/>
        <dbReference type="ChEBI" id="CHEBI:30616"/>
        <dbReference type="ChEBI" id="CHEBI:43474"/>
        <dbReference type="ChEBI" id="CHEBI:456216"/>
    </reaction>
</comment>
<comment type="caution">
    <text evidence="7">Lacks conserved residue(s) required for the propagation of feature annotation.</text>
</comment>
<feature type="domain" description="ABC transporter" evidence="9">
    <location>
        <begin position="333"/>
        <end position="559"/>
    </location>
</feature>
<dbReference type="InterPro" id="IPR032781">
    <property type="entry name" value="ABC_tran_Xtn"/>
</dbReference>
<keyword evidence="7" id="KW-0648">Protein biosynthesis</keyword>
<dbReference type="InterPro" id="IPR003593">
    <property type="entry name" value="AAA+_ATPase"/>
</dbReference>
<comment type="function">
    <text evidence="7">A translation factor that gates the progression of the 70S ribosomal initiation complex (IC, containing tRNA(fMet) in the P-site) into the translation elongation cycle by using a mechanism sensitive to the ATP/ADP ratio. Binds to the 70S ribosome E-site where it modulates the state of the translating ribosome during subunit translocation. ATP hydrolysis probably frees it from the ribosome, which can enter the elongation phase.</text>
</comment>
<keyword evidence="11" id="KW-1185">Reference proteome</keyword>
<dbReference type="PROSITE" id="PS50893">
    <property type="entry name" value="ABC_TRANSPORTER_2"/>
    <property type="match status" value="2"/>
</dbReference>
<dbReference type="NCBIfam" id="TIGR03719">
    <property type="entry name" value="ABC_ABC_ChvD"/>
    <property type="match status" value="1"/>
</dbReference>
<organism evidence="10 11">
    <name type="scientific">Flavobacterium sedimenticola</name>
    <dbReference type="NCBI Taxonomy" id="3043286"/>
    <lineage>
        <taxon>Bacteria</taxon>
        <taxon>Pseudomonadati</taxon>
        <taxon>Bacteroidota</taxon>
        <taxon>Flavobacteriia</taxon>
        <taxon>Flavobacteriales</taxon>
        <taxon>Flavobacteriaceae</taxon>
        <taxon>Flavobacterium</taxon>
    </lineage>
</organism>
<comment type="similarity">
    <text evidence="1 7">Belongs to the ABC transporter superfamily. ABCF family. Translational throttle EttA subfamily.</text>
</comment>
<dbReference type="InterPro" id="IPR017871">
    <property type="entry name" value="ABC_transporter-like_CS"/>
</dbReference>
<dbReference type="PANTHER" id="PTHR43858:SF1">
    <property type="entry name" value="ABC TRANSPORTER-RELATED PROTEIN"/>
    <property type="match status" value="1"/>
</dbReference>
<dbReference type="CDD" id="cd03221">
    <property type="entry name" value="ABCF_EF-3"/>
    <property type="match status" value="2"/>
</dbReference>
<dbReference type="PANTHER" id="PTHR43858">
    <property type="entry name" value="ENERGY-DEPENDENT TRANSLATIONAL THROTTLE PROTEIN ETTA"/>
    <property type="match status" value="1"/>
</dbReference>
<dbReference type="HAMAP" id="MF_00847">
    <property type="entry name" value="EttA"/>
    <property type="match status" value="1"/>
</dbReference>
<gene>
    <name evidence="7 10" type="primary">ettA</name>
    <name evidence="10" type="ORF">QHT84_06515</name>
</gene>
<accession>A0ABT6XPQ0</accession>
<keyword evidence="7" id="KW-0963">Cytoplasm</keyword>
<dbReference type="Gene3D" id="3.40.50.300">
    <property type="entry name" value="P-loop containing nucleotide triphosphate hydrolases"/>
    <property type="match status" value="2"/>
</dbReference>
<dbReference type="Pfam" id="PF12848">
    <property type="entry name" value="ABC_tran_Xtn"/>
    <property type="match status" value="1"/>
</dbReference>
<dbReference type="PROSITE" id="PS00211">
    <property type="entry name" value="ABC_TRANSPORTER_1"/>
    <property type="match status" value="1"/>
</dbReference>
<evidence type="ECO:0000259" key="9">
    <source>
        <dbReference type="PROSITE" id="PS50893"/>
    </source>
</evidence>
<comment type="subunit">
    <text evidence="7">Monomer. Probably contacts ribosomal proteins L1, L5, L33 and S7, the 16S and 23S rRNA and the P-site containing tRNA(fMet).</text>
</comment>
<evidence type="ECO:0000256" key="8">
    <source>
        <dbReference type="SAM" id="Coils"/>
    </source>
</evidence>
<evidence type="ECO:0000256" key="4">
    <source>
        <dbReference type="ARBA" id="ARBA00022741"/>
    </source>
</evidence>
<evidence type="ECO:0000256" key="1">
    <source>
        <dbReference type="ARBA" id="ARBA00005868"/>
    </source>
</evidence>
<evidence type="ECO:0000256" key="6">
    <source>
        <dbReference type="ARBA" id="ARBA00022845"/>
    </source>
</evidence>
<evidence type="ECO:0000256" key="2">
    <source>
        <dbReference type="ARBA" id="ARBA00022555"/>
    </source>
</evidence>
<dbReference type="InterPro" id="IPR027417">
    <property type="entry name" value="P-loop_NTPase"/>
</dbReference>
<evidence type="ECO:0000313" key="11">
    <source>
        <dbReference type="Proteomes" id="UP001230035"/>
    </source>
</evidence>
<comment type="subcellular location">
    <subcellularLocation>
        <location evidence="7">Cytoplasm</location>
    </subcellularLocation>
    <text evidence="7">Associates with ribosomes and polysomes.</text>
</comment>
<keyword evidence="3 7" id="KW-0699">rRNA-binding</keyword>
<dbReference type="SUPFAM" id="SSF52540">
    <property type="entry name" value="P-loop containing nucleoside triphosphate hydrolases"/>
    <property type="match status" value="2"/>
</dbReference>
<feature type="region of interest" description="PtIM" evidence="7">
    <location>
        <begin position="251"/>
        <end position="331"/>
    </location>
</feature>
<protein>
    <recommendedName>
        <fullName evidence="7">Energy-dependent translational throttle protein EttA</fullName>
        <ecNumber evidence="7">3.6.1.-</ecNumber>
    </recommendedName>
    <alternativeName>
        <fullName evidence="7">Translational regulatory factor EttA</fullName>
    </alternativeName>
</protein>
<evidence type="ECO:0000256" key="5">
    <source>
        <dbReference type="ARBA" id="ARBA00022840"/>
    </source>
</evidence>
<feature type="domain" description="ABC transporter" evidence="9">
    <location>
        <begin position="9"/>
        <end position="268"/>
    </location>
</feature>
<dbReference type="Proteomes" id="UP001230035">
    <property type="component" value="Unassembled WGS sequence"/>
</dbReference>
<keyword evidence="2 7" id="KW-0820">tRNA-binding</keyword>
<evidence type="ECO:0000256" key="7">
    <source>
        <dbReference type="HAMAP-Rule" id="MF_00847"/>
    </source>
</evidence>
<name>A0ABT6XPQ0_9FLAO</name>
<comment type="domain">
    <text evidence="7">The arm domain is inserted in the first ABC transporter domain. Probably contacts ribosomal protein L1.</text>
</comment>
<dbReference type="InterPro" id="IPR003439">
    <property type="entry name" value="ABC_transporter-like_ATP-bd"/>
</dbReference>
<sequence>MSDDKKVIFSMQRVSKSYQGSDKQVLKNIYLSFFYGAKIGILGLNGSGKSSLLKIIAGVDKNYQGDVVFQPGYTVGYLEQEPQLDENKTVIEIVREGVAETMAILDEFNKINDMFGLPEVYEDADKMQKLMDRQAELQDKIDAAGAWEIDNKLEVAMDALRTPEADTPIKVLSGGERRRVALCRLLLQNPDVLLLDEPTNHLDAESVLWLEQHLAQYAGTVIAVTHDRYFLDNVAGWILELDRGEGIPWKGNYSSWLDQKSKRMEQEEKVASKRRKTLERELEWVRQGAKGRQTKQKARLQNYDKLLNEDQKELDEKLEIYIPNGPRLGTNVIEAKNVAKAFGDKLLYDNLNFTLPQAGIVGVIGPNGAGKSTIFRMIMGEEKPDAGEFIVGDTVKIAYVDQSHSNIDPNKSIWENFCDGQELIMMGGRQVNSRAYLSRFNFGGSDQNKKVATLSGGERNRLHLAMTLKEEGNVLLLDEPTNDLDVNTLRALEEGLENFAGCAVVISHDRWFLDRICTHILAFEGNSEVYFFEGSFSEYEENKKKRLGTDVTPKRIKYRKLIRN</sequence>
<dbReference type="Pfam" id="PF00005">
    <property type="entry name" value="ABC_tran"/>
    <property type="match status" value="2"/>
</dbReference>
<evidence type="ECO:0000256" key="3">
    <source>
        <dbReference type="ARBA" id="ARBA00022730"/>
    </source>
</evidence>
<dbReference type="InterPro" id="IPR022374">
    <property type="entry name" value="EttA"/>
</dbReference>
<evidence type="ECO:0000313" key="10">
    <source>
        <dbReference type="EMBL" id="MDI9257063.1"/>
    </source>
</evidence>
<dbReference type="RefSeq" id="WP_283238748.1">
    <property type="nucleotide sequence ID" value="NZ_JASGBP010000003.1"/>
</dbReference>
<comment type="domain">
    <text evidence="7">The P-site tRNA interaction motif (PtIM domain) probably interacts with the P-site tRNA(fMet) as well as the 23S rRNA.</text>
</comment>
<keyword evidence="7" id="KW-0677">Repeat</keyword>
<dbReference type="NCBIfam" id="NF008775">
    <property type="entry name" value="PRK11819.1"/>
    <property type="match status" value="1"/>
</dbReference>
<feature type="coiled-coil region" evidence="8">
    <location>
        <begin position="261"/>
        <end position="320"/>
    </location>
</feature>
<proteinExistence type="inferred from homology"/>